<proteinExistence type="predicted"/>
<feature type="compositionally biased region" description="Polar residues" evidence="1">
    <location>
        <begin position="65"/>
        <end position="78"/>
    </location>
</feature>
<evidence type="ECO:0000313" key="2">
    <source>
        <dbReference type="EMBL" id="OAX34421.1"/>
    </source>
</evidence>
<feature type="compositionally biased region" description="Gly residues" evidence="1">
    <location>
        <begin position="102"/>
        <end position="113"/>
    </location>
</feature>
<dbReference type="EMBL" id="KV448614">
    <property type="protein sequence ID" value="OAX34421.1"/>
    <property type="molecule type" value="Genomic_DNA"/>
</dbReference>
<keyword evidence="3" id="KW-1185">Reference proteome</keyword>
<gene>
    <name evidence="2" type="ORF">K503DRAFT_785785</name>
</gene>
<dbReference type="AlphaFoldDB" id="A0A1B7MPD2"/>
<sequence>MNAVIYSPDRPMIATSGLAEVYREAMMAWNELAGTRKAYWKSITEHWIGRLMRRKHDRVGERSRATQSSVSRNGQKESTIVPRGVVSLNDLTSNGSPKTPNGNGGRGPTGGGLMPLSGHLGIWSYGRDRGPLD</sequence>
<organism evidence="2 3">
    <name type="scientific">Rhizopogon vinicolor AM-OR11-026</name>
    <dbReference type="NCBI Taxonomy" id="1314800"/>
    <lineage>
        <taxon>Eukaryota</taxon>
        <taxon>Fungi</taxon>
        <taxon>Dikarya</taxon>
        <taxon>Basidiomycota</taxon>
        <taxon>Agaricomycotina</taxon>
        <taxon>Agaricomycetes</taxon>
        <taxon>Agaricomycetidae</taxon>
        <taxon>Boletales</taxon>
        <taxon>Suillineae</taxon>
        <taxon>Rhizopogonaceae</taxon>
        <taxon>Rhizopogon</taxon>
    </lineage>
</organism>
<feature type="region of interest" description="Disordered" evidence="1">
    <location>
        <begin position="55"/>
        <end position="113"/>
    </location>
</feature>
<evidence type="ECO:0000256" key="1">
    <source>
        <dbReference type="SAM" id="MobiDB-lite"/>
    </source>
</evidence>
<reference evidence="2 3" key="1">
    <citation type="submission" date="2016-06" db="EMBL/GenBank/DDBJ databases">
        <title>Comparative genomics of the ectomycorrhizal sister species Rhizopogon vinicolor and Rhizopogon vesiculosus (Basidiomycota: Boletales) reveals a divergence of the mating type B locus.</title>
        <authorList>
            <consortium name="DOE Joint Genome Institute"/>
            <person name="Mujic A.B."/>
            <person name="Kuo A."/>
            <person name="Tritt A."/>
            <person name="Lipzen A."/>
            <person name="Chen C."/>
            <person name="Johnson J."/>
            <person name="Sharma A."/>
            <person name="Barry K."/>
            <person name="Grigoriev I.V."/>
            <person name="Spatafora J.W."/>
        </authorList>
    </citation>
    <scope>NUCLEOTIDE SEQUENCE [LARGE SCALE GENOMIC DNA]</scope>
    <source>
        <strain evidence="2 3">AM-OR11-026</strain>
    </source>
</reference>
<dbReference type="InParanoid" id="A0A1B7MPD2"/>
<dbReference type="Proteomes" id="UP000092154">
    <property type="component" value="Unassembled WGS sequence"/>
</dbReference>
<evidence type="ECO:0000313" key="3">
    <source>
        <dbReference type="Proteomes" id="UP000092154"/>
    </source>
</evidence>
<feature type="compositionally biased region" description="Polar residues" evidence="1">
    <location>
        <begin position="89"/>
        <end position="98"/>
    </location>
</feature>
<name>A0A1B7MPD2_9AGAM</name>
<accession>A0A1B7MPD2</accession>
<protein>
    <submittedName>
        <fullName evidence="2">Uncharacterized protein</fullName>
    </submittedName>
</protein>